<organism evidence="6 7">
    <name type="scientific">Lentzea xinjiangensis</name>
    <dbReference type="NCBI Taxonomy" id="402600"/>
    <lineage>
        <taxon>Bacteria</taxon>
        <taxon>Bacillati</taxon>
        <taxon>Actinomycetota</taxon>
        <taxon>Actinomycetes</taxon>
        <taxon>Pseudonocardiales</taxon>
        <taxon>Pseudonocardiaceae</taxon>
        <taxon>Lentzea</taxon>
    </lineage>
</organism>
<evidence type="ECO:0000256" key="4">
    <source>
        <dbReference type="SAM" id="MobiDB-lite"/>
    </source>
</evidence>
<dbReference type="SUPFAM" id="SSF46785">
    <property type="entry name" value="Winged helix' DNA-binding domain"/>
    <property type="match status" value="1"/>
</dbReference>
<dbReference type="GO" id="GO:0003677">
    <property type="term" value="F:DNA binding"/>
    <property type="evidence" value="ECO:0007669"/>
    <property type="project" value="UniProtKB-KW"/>
</dbReference>
<dbReference type="InterPro" id="IPR036390">
    <property type="entry name" value="WH_DNA-bd_sf"/>
</dbReference>
<dbReference type="PANTHER" id="PTHR33204:SF18">
    <property type="entry name" value="TRANSCRIPTIONAL REGULATORY PROTEIN"/>
    <property type="match status" value="1"/>
</dbReference>
<dbReference type="STRING" id="402600.SAMN05216188_111267"/>
<dbReference type="Pfam" id="PF01638">
    <property type="entry name" value="HxlR"/>
    <property type="match status" value="1"/>
</dbReference>
<protein>
    <submittedName>
        <fullName evidence="6">Transcriptional regulator, HxlR family</fullName>
    </submittedName>
</protein>
<dbReference type="Gene3D" id="1.10.10.10">
    <property type="entry name" value="Winged helix-like DNA-binding domain superfamily/Winged helix DNA-binding domain"/>
    <property type="match status" value="1"/>
</dbReference>
<evidence type="ECO:0000256" key="3">
    <source>
        <dbReference type="ARBA" id="ARBA00023163"/>
    </source>
</evidence>
<evidence type="ECO:0000256" key="2">
    <source>
        <dbReference type="ARBA" id="ARBA00023125"/>
    </source>
</evidence>
<dbReference type="Proteomes" id="UP000199352">
    <property type="component" value="Unassembled WGS sequence"/>
</dbReference>
<dbReference type="InterPro" id="IPR036388">
    <property type="entry name" value="WH-like_DNA-bd_sf"/>
</dbReference>
<feature type="domain" description="HTH hxlR-type" evidence="5">
    <location>
        <begin position="18"/>
        <end position="117"/>
    </location>
</feature>
<gene>
    <name evidence="6" type="ORF">SAMN05216188_111267</name>
</gene>
<evidence type="ECO:0000256" key="1">
    <source>
        <dbReference type="ARBA" id="ARBA00023015"/>
    </source>
</evidence>
<proteinExistence type="predicted"/>
<dbReference type="EMBL" id="FOFR01000011">
    <property type="protein sequence ID" value="SER46349.1"/>
    <property type="molecule type" value="Genomic_DNA"/>
</dbReference>
<reference evidence="7" key="1">
    <citation type="submission" date="2016-10" db="EMBL/GenBank/DDBJ databases">
        <authorList>
            <person name="Varghese N."/>
            <person name="Submissions S."/>
        </authorList>
    </citation>
    <scope>NUCLEOTIDE SEQUENCE [LARGE SCALE GENOMIC DNA]</scope>
    <source>
        <strain evidence="7">CGMCC 4.3525</strain>
    </source>
</reference>
<feature type="region of interest" description="Disordered" evidence="4">
    <location>
        <begin position="1"/>
        <end position="22"/>
    </location>
</feature>
<keyword evidence="7" id="KW-1185">Reference proteome</keyword>
<evidence type="ECO:0000313" key="6">
    <source>
        <dbReference type="EMBL" id="SER46349.1"/>
    </source>
</evidence>
<keyword evidence="2" id="KW-0238">DNA-binding</keyword>
<accession>A0A1H9PEU1</accession>
<evidence type="ECO:0000313" key="7">
    <source>
        <dbReference type="Proteomes" id="UP000199352"/>
    </source>
</evidence>
<evidence type="ECO:0000259" key="5">
    <source>
        <dbReference type="PROSITE" id="PS51118"/>
    </source>
</evidence>
<dbReference type="PANTHER" id="PTHR33204">
    <property type="entry name" value="TRANSCRIPTIONAL REGULATOR, MARR FAMILY"/>
    <property type="match status" value="1"/>
</dbReference>
<dbReference type="AlphaFoldDB" id="A0A1H9PEU1"/>
<keyword evidence="1" id="KW-0805">Transcription regulation</keyword>
<name>A0A1H9PEU1_9PSEU</name>
<dbReference type="RefSeq" id="WP_177221271.1">
    <property type="nucleotide sequence ID" value="NZ_FOFR01000011.1"/>
</dbReference>
<dbReference type="InterPro" id="IPR002577">
    <property type="entry name" value="HTH_HxlR"/>
</dbReference>
<sequence>MNEALGEPTPPPDNEESCHRIPRSTDVLGVRWTGRILIAAARGARRFTEYRTLVPEISDIQLTLRLKQFQVRGLVERTVVPSTPVQSTYRLTADAEQLIRAIRPVSAWSGQHLAPEEA</sequence>
<keyword evidence="3" id="KW-0804">Transcription</keyword>
<dbReference type="PROSITE" id="PS51118">
    <property type="entry name" value="HTH_HXLR"/>
    <property type="match status" value="1"/>
</dbReference>